<reference evidence="2 3" key="1">
    <citation type="submission" date="2020-07" db="EMBL/GenBank/DDBJ databases">
        <title>Comparative genomics of pyrophilous fungi reveals a link between fire events and developmental genes.</title>
        <authorList>
            <consortium name="DOE Joint Genome Institute"/>
            <person name="Steindorff A.S."/>
            <person name="Carver A."/>
            <person name="Calhoun S."/>
            <person name="Stillman K."/>
            <person name="Liu H."/>
            <person name="Lipzen A."/>
            <person name="Pangilinan J."/>
            <person name="Labutti K."/>
            <person name="Bruns T.D."/>
            <person name="Grigoriev I.V."/>
        </authorList>
    </citation>
    <scope>NUCLEOTIDE SEQUENCE [LARGE SCALE GENOMIC DNA]</scope>
    <source>
        <strain evidence="2 3">CBS 144469</strain>
    </source>
</reference>
<accession>A0A8H6I5D4</accession>
<keyword evidence="1" id="KW-0812">Transmembrane</keyword>
<evidence type="ECO:0000313" key="2">
    <source>
        <dbReference type="EMBL" id="KAF6757681.1"/>
    </source>
</evidence>
<keyword evidence="1" id="KW-0472">Membrane</keyword>
<keyword evidence="3" id="KW-1185">Reference proteome</keyword>
<dbReference type="AlphaFoldDB" id="A0A8H6I5D4"/>
<dbReference type="EMBL" id="JACGCI010000021">
    <property type="protein sequence ID" value="KAF6757681.1"/>
    <property type="molecule type" value="Genomic_DNA"/>
</dbReference>
<comment type="caution">
    <text evidence="2">The sequence shown here is derived from an EMBL/GenBank/DDBJ whole genome shotgun (WGS) entry which is preliminary data.</text>
</comment>
<organism evidence="2 3">
    <name type="scientific">Ephemerocybe angulata</name>
    <dbReference type="NCBI Taxonomy" id="980116"/>
    <lineage>
        <taxon>Eukaryota</taxon>
        <taxon>Fungi</taxon>
        <taxon>Dikarya</taxon>
        <taxon>Basidiomycota</taxon>
        <taxon>Agaricomycotina</taxon>
        <taxon>Agaricomycetes</taxon>
        <taxon>Agaricomycetidae</taxon>
        <taxon>Agaricales</taxon>
        <taxon>Agaricineae</taxon>
        <taxon>Psathyrellaceae</taxon>
        <taxon>Ephemerocybe</taxon>
    </lineage>
</organism>
<name>A0A8H6I5D4_9AGAR</name>
<evidence type="ECO:0000256" key="1">
    <source>
        <dbReference type="SAM" id="Phobius"/>
    </source>
</evidence>
<keyword evidence="1" id="KW-1133">Transmembrane helix</keyword>
<protein>
    <submittedName>
        <fullName evidence="2">Uncharacterized protein</fullName>
    </submittedName>
</protein>
<gene>
    <name evidence="2" type="ORF">DFP72DRAFT_890347</name>
</gene>
<evidence type="ECO:0000313" key="3">
    <source>
        <dbReference type="Proteomes" id="UP000521943"/>
    </source>
</evidence>
<feature type="transmembrane region" description="Helical" evidence="1">
    <location>
        <begin position="67"/>
        <end position="85"/>
    </location>
</feature>
<sequence>MHPSFLLIPVGSWTFQARALPLPAMPNHCACVARSAGVLYTCRCAFALVRIMDFLLVWILWGSVRPYAVLVYGLSMCVMFGRLGGMKTWLI</sequence>
<proteinExistence type="predicted"/>
<dbReference type="Proteomes" id="UP000521943">
    <property type="component" value="Unassembled WGS sequence"/>
</dbReference>